<organism evidence="2 3">
    <name type="scientific">Serendipita indica (strain DSM 11827)</name>
    <name type="common">Root endophyte fungus</name>
    <name type="synonym">Piriformospora indica</name>
    <dbReference type="NCBI Taxonomy" id="1109443"/>
    <lineage>
        <taxon>Eukaryota</taxon>
        <taxon>Fungi</taxon>
        <taxon>Dikarya</taxon>
        <taxon>Basidiomycota</taxon>
        <taxon>Agaricomycotina</taxon>
        <taxon>Agaricomycetes</taxon>
        <taxon>Sebacinales</taxon>
        <taxon>Serendipitaceae</taxon>
        <taxon>Serendipita</taxon>
    </lineage>
</organism>
<name>G4U0E7_SERID</name>
<evidence type="ECO:0000256" key="1">
    <source>
        <dbReference type="SAM" id="MobiDB-lite"/>
    </source>
</evidence>
<dbReference type="Proteomes" id="UP000007148">
    <property type="component" value="Unassembled WGS sequence"/>
</dbReference>
<feature type="region of interest" description="Disordered" evidence="1">
    <location>
        <begin position="140"/>
        <end position="172"/>
    </location>
</feature>
<accession>G4U0E7</accession>
<dbReference type="EMBL" id="CAFZ01001212">
    <property type="protein sequence ID" value="CCA77040.1"/>
    <property type="molecule type" value="Genomic_DNA"/>
</dbReference>
<proteinExistence type="predicted"/>
<comment type="caution">
    <text evidence="2">The sequence shown here is derived from an EMBL/GenBank/DDBJ whole genome shotgun (WGS) entry which is preliminary data.</text>
</comment>
<evidence type="ECO:0000313" key="3">
    <source>
        <dbReference type="Proteomes" id="UP000007148"/>
    </source>
</evidence>
<evidence type="ECO:0000313" key="2">
    <source>
        <dbReference type="EMBL" id="CCA77040.1"/>
    </source>
</evidence>
<dbReference type="AlphaFoldDB" id="G4U0E7"/>
<gene>
    <name evidence="2" type="ORF">PIIN_11025</name>
</gene>
<dbReference type="InParanoid" id="G4U0E7"/>
<feature type="region of interest" description="Disordered" evidence="1">
    <location>
        <begin position="210"/>
        <end position="229"/>
    </location>
</feature>
<dbReference type="HOGENOM" id="CLU_966811_0_0_1"/>
<protein>
    <submittedName>
        <fullName evidence="2">Uncharacterized protein</fullName>
    </submittedName>
</protein>
<keyword evidence="3" id="KW-1185">Reference proteome</keyword>
<reference evidence="2 3" key="1">
    <citation type="journal article" date="2011" name="PLoS Pathog.">
        <title>Endophytic Life Strategies Decoded by Genome and Transcriptome Analyses of the Mutualistic Root Symbiont Piriformospora indica.</title>
        <authorList>
            <person name="Zuccaro A."/>
            <person name="Lahrmann U."/>
            <person name="Guldener U."/>
            <person name="Langen G."/>
            <person name="Pfiffi S."/>
            <person name="Biedenkopf D."/>
            <person name="Wong P."/>
            <person name="Samans B."/>
            <person name="Grimm C."/>
            <person name="Basiewicz M."/>
            <person name="Murat C."/>
            <person name="Martin F."/>
            <person name="Kogel K.H."/>
        </authorList>
    </citation>
    <scope>NUCLEOTIDE SEQUENCE [LARGE SCALE GENOMIC DNA]</scope>
    <source>
        <strain evidence="2 3">DSM 11827</strain>
    </source>
</reference>
<sequence>MAAGRAFSEVTFHHIVNQAHTNFVVRKSVSSRIWYISLSPPGSHAEATVNVDYDVHPMFKPLLIAIHTASPTSGNHAFLDDVAYILDWEHCKAAGVSNANQYISCACDWGIVSVFGQKPHEMVRILLAPLPKTNIVPKTDVETSQHESASSAQYLPQDEAAGPYQPGSHIRSRSLFSIPHPDTWADGRKRAASVSNADAEEYKFIQDEAPTSHAHGDDTHVPTPAAPDGYPKQYEPLLSTLLKLTGGHANVRVRLSDLEAALCSEGPLQEAKNSRLRQLRVGGVSLTH</sequence>